<gene>
    <name evidence="2" type="ORF">EVAR_27476_1</name>
</gene>
<dbReference type="AlphaFoldDB" id="A0A4C1XH25"/>
<evidence type="ECO:0000313" key="3">
    <source>
        <dbReference type="Proteomes" id="UP000299102"/>
    </source>
</evidence>
<evidence type="ECO:0000313" key="2">
    <source>
        <dbReference type="EMBL" id="GBP61589.1"/>
    </source>
</evidence>
<protein>
    <submittedName>
        <fullName evidence="2">Uncharacterized protein</fullName>
    </submittedName>
</protein>
<comment type="caution">
    <text evidence="2">The sequence shown here is derived from an EMBL/GenBank/DDBJ whole genome shotgun (WGS) entry which is preliminary data.</text>
</comment>
<keyword evidence="3" id="KW-1185">Reference proteome</keyword>
<sequence length="101" mass="11451">MVLRLIERKNKRESVTEYTWSLVRNQESIEGPDKAASTRARTGPDVTGRRAASRWEVTCDSDGHVRTSRCSTGRQNWRVVFAYAGFNITSHVSKSLAHVEQ</sequence>
<dbReference type="Proteomes" id="UP000299102">
    <property type="component" value="Unassembled WGS sequence"/>
</dbReference>
<dbReference type="EMBL" id="BGZK01000818">
    <property type="protein sequence ID" value="GBP61589.1"/>
    <property type="molecule type" value="Genomic_DNA"/>
</dbReference>
<feature type="region of interest" description="Disordered" evidence="1">
    <location>
        <begin position="29"/>
        <end position="51"/>
    </location>
</feature>
<evidence type="ECO:0000256" key="1">
    <source>
        <dbReference type="SAM" id="MobiDB-lite"/>
    </source>
</evidence>
<name>A0A4C1XH25_EUMVA</name>
<proteinExistence type="predicted"/>
<organism evidence="2 3">
    <name type="scientific">Eumeta variegata</name>
    <name type="common">Bagworm moth</name>
    <name type="synonym">Eumeta japonica</name>
    <dbReference type="NCBI Taxonomy" id="151549"/>
    <lineage>
        <taxon>Eukaryota</taxon>
        <taxon>Metazoa</taxon>
        <taxon>Ecdysozoa</taxon>
        <taxon>Arthropoda</taxon>
        <taxon>Hexapoda</taxon>
        <taxon>Insecta</taxon>
        <taxon>Pterygota</taxon>
        <taxon>Neoptera</taxon>
        <taxon>Endopterygota</taxon>
        <taxon>Lepidoptera</taxon>
        <taxon>Glossata</taxon>
        <taxon>Ditrysia</taxon>
        <taxon>Tineoidea</taxon>
        <taxon>Psychidae</taxon>
        <taxon>Oiketicinae</taxon>
        <taxon>Eumeta</taxon>
    </lineage>
</organism>
<reference evidence="2 3" key="1">
    <citation type="journal article" date="2019" name="Commun. Biol.">
        <title>The bagworm genome reveals a unique fibroin gene that provides high tensile strength.</title>
        <authorList>
            <person name="Kono N."/>
            <person name="Nakamura H."/>
            <person name="Ohtoshi R."/>
            <person name="Tomita M."/>
            <person name="Numata K."/>
            <person name="Arakawa K."/>
        </authorList>
    </citation>
    <scope>NUCLEOTIDE SEQUENCE [LARGE SCALE GENOMIC DNA]</scope>
</reference>
<accession>A0A4C1XH25</accession>